<dbReference type="Pfam" id="PF03380">
    <property type="entry name" value="DUF282"/>
    <property type="match status" value="1"/>
</dbReference>
<dbReference type="PANTHER" id="PTHR47921:SF3">
    <property type="entry name" value="C6 DOMAIN-CONTAINING PROTEIN"/>
    <property type="match status" value="1"/>
</dbReference>
<accession>A0A2G5TD31</accession>
<dbReference type="InterPro" id="IPR005044">
    <property type="entry name" value="DUF282_CAE_spp"/>
</dbReference>
<protein>
    <submittedName>
        <fullName evidence="1">Uncharacterized protein</fullName>
    </submittedName>
</protein>
<dbReference type="AlphaFoldDB" id="A0A2G5TD31"/>
<dbReference type="Proteomes" id="UP000230233">
    <property type="component" value="Chromosome V"/>
</dbReference>
<dbReference type="OrthoDB" id="428346at2759"/>
<comment type="caution">
    <text evidence="1">The sequence shown here is derived from an EMBL/GenBank/DDBJ whole genome shotgun (WGS) entry which is preliminary data.</text>
</comment>
<dbReference type="EMBL" id="PDUG01000005">
    <property type="protein sequence ID" value="PIC24981.1"/>
    <property type="molecule type" value="Genomic_DNA"/>
</dbReference>
<organism evidence="1 2">
    <name type="scientific">Caenorhabditis nigoni</name>
    <dbReference type="NCBI Taxonomy" id="1611254"/>
    <lineage>
        <taxon>Eukaryota</taxon>
        <taxon>Metazoa</taxon>
        <taxon>Ecdysozoa</taxon>
        <taxon>Nematoda</taxon>
        <taxon>Chromadorea</taxon>
        <taxon>Rhabditida</taxon>
        <taxon>Rhabditina</taxon>
        <taxon>Rhabditomorpha</taxon>
        <taxon>Rhabditoidea</taxon>
        <taxon>Rhabditidae</taxon>
        <taxon>Peloderinae</taxon>
        <taxon>Caenorhabditis</taxon>
    </lineage>
</organism>
<evidence type="ECO:0000313" key="1">
    <source>
        <dbReference type="EMBL" id="PIC24981.1"/>
    </source>
</evidence>
<sequence length="458" mass="50244">MPVPTLELTIEPTCLMVFEDWYTISQVPQTETPPSQIPKDQVDRFSLNGYAALQTMYFNDNRETADHPGNWDNITCLMKLSKTDLLALSPHKEAESIYNAMDNFPLDGMRGLVVGSTSQPWLEVMVLQHGARNVVTIQRNKFNIQEEFRNRISAIFPVYLANNWQKFVRRLDFAASFSSIQHTGLGRYGDPIDPIGDLREMQKIKCMLKKGGILFLGVPFGTDAIHFNAQRYYGPIRLAMLFQGFEWVATYSADSEKRMNASPLFVNVFLMLVRNADVCVPTQQVTYESLQDEIQLLQAGVPLSSLSLTPAEAAALAVILATTQTTTLATTTTVTTTTTTATTTTSTPYPCSVCTPIYDASCQGENLPSPSMYCLIDDEVPITYTLGFCSVCGVSDACQTQLGCPAGTAARLDTGGGDVNGNSDGSPTQVYCSESIGSWYGIIDGVMMPVTKVACKYP</sequence>
<dbReference type="InterPro" id="IPR004951">
    <property type="entry name" value="DUF268_CAE_spp"/>
</dbReference>
<keyword evidence="2" id="KW-1185">Reference proteome</keyword>
<dbReference type="Pfam" id="PF03269">
    <property type="entry name" value="DUF268"/>
    <property type="match status" value="1"/>
</dbReference>
<name>A0A2G5TD31_9PELO</name>
<reference evidence="2" key="1">
    <citation type="submission" date="2017-10" db="EMBL/GenBank/DDBJ databases">
        <title>Rapid genome shrinkage in a self-fertile nematode reveals novel sperm competition proteins.</title>
        <authorList>
            <person name="Yin D."/>
            <person name="Schwarz E.M."/>
            <person name="Thomas C.G."/>
            <person name="Felde R.L."/>
            <person name="Korf I.F."/>
            <person name="Cutter A.D."/>
            <person name="Schartner C.M."/>
            <person name="Ralston E.J."/>
            <person name="Meyer B.J."/>
            <person name="Haag E.S."/>
        </authorList>
    </citation>
    <scope>NUCLEOTIDE SEQUENCE [LARGE SCALE GENOMIC DNA]</scope>
    <source>
        <strain evidence="2">JU1422</strain>
    </source>
</reference>
<dbReference type="PANTHER" id="PTHR47921">
    <property type="entry name" value="PROTEIN CBG14847-RELATED"/>
    <property type="match status" value="1"/>
</dbReference>
<evidence type="ECO:0000313" key="2">
    <source>
        <dbReference type="Proteomes" id="UP000230233"/>
    </source>
</evidence>
<proteinExistence type="predicted"/>
<gene>
    <name evidence="1" type="primary">Cnig_chr_V.g18088</name>
    <name evidence="1" type="ORF">B9Z55_018088</name>
</gene>